<evidence type="ECO:0000256" key="10">
    <source>
        <dbReference type="ARBA" id="ARBA00022989"/>
    </source>
</evidence>
<comment type="caution">
    <text evidence="16">The sequence shown here is derived from an EMBL/GenBank/DDBJ whole genome shotgun (WGS) entry which is preliminary data.</text>
</comment>
<evidence type="ECO:0000256" key="9">
    <source>
        <dbReference type="ARBA" id="ARBA00022968"/>
    </source>
</evidence>
<evidence type="ECO:0000256" key="3">
    <source>
        <dbReference type="ARBA" id="ARBA00004922"/>
    </source>
</evidence>
<keyword evidence="17" id="KW-1185">Reference proteome</keyword>
<comment type="subcellular location">
    <subcellularLocation>
        <location evidence="1">Endoplasmic reticulum</location>
    </subcellularLocation>
    <subcellularLocation>
        <location evidence="2 15">Golgi apparatus membrane</location>
        <topology evidence="2 15">Single-pass type II membrane protein</topology>
    </subcellularLocation>
</comment>
<organism evidence="16 17">
    <name type="scientific">Plakobranchus ocellatus</name>
    <dbReference type="NCBI Taxonomy" id="259542"/>
    <lineage>
        <taxon>Eukaryota</taxon>
        <taxon>Metazoa</taxon>
        <taxon>Spiralia</taxon>
        <taxon>Lophotrochozoa</taxon>
        <taxon>Mollusca</taxon>
        <taxon>Gastropoda</taxon>
        <taxon>Heterobranchia</taxon>
        <taxon>Euthyneura</taxon>
        <taxon>Panpulmonata</taxon>
        <taxon>Sacoglossa</taxon>
        <taxon>Placobranchoidea</taxon>
        <taxon>Plakobranchidae</taxon>
        <taxon>Plakobranchus</taxon>
    </lineage>
</organism>
<proteinExistence type="inferred from homology"/>
<keyword evidence="10" id="KW-1133">Transmembrane helix</keyword>
<evidence type="ECO:0000256" key="4">
    <source>
        <dbReference type="ARBA" id="ARBA00008661"/>
    </source>
</evidence>
<name>A0AAV4BFJ1_9GAST</name>
<evidence type="ECO:0000256" key="15">
    <source>
        <dbReference type="RuleBase" id="RU363063"/>
    </source>
</evidence>
<evidence type="ECO:0000256" key="5">
    <source>
        <dbReference type="ARBA" id="ARBA00022676"/>
    </source>
</evidence>
<keyword evidence="8" id="KW-0256">Endoplasmic reticulum</keyword>
<dbReference type="GO" id="GO:0000139">
    <property type="term" value="C:Golgi membrane"/>
    <property type="evidence" value="ECO:0007669"/>
    <property type="project" value="UniProtKB-SubCell"/>
</dbReference>
<reference evidence="16 17" key="1">
    <citation type="journal article" date="2021" name="Elife">
        <title>Chloroplast acquisition without the gene transfer in kleptoplastic sea slugs, Plakobranchus ocellatus.</title>
        <authorList>
            <person name="Maeda T."/>
            <person name="Takahashi S."/>
            <person name="Yoshida T."/>
            <person name="Shimamura S."/>
            <person name="Takaki Y."/>
            <person name="Nagai Y."/>
            <person name="Toyoda A."/>
            <person name="Suzuki Y."/>
            <person name="Arimoto A."/>
            <person name="Ishii H."/>
            <person name="Satoh N."/>
            <person name="Nishiyama T."/>
            <person name="Hasebe M."/>
            <person name="Maruyama T."/>
            <person name="Minagawa J."/>
            <person name="Obokata J."/>
            <person name="Shigenobu S."/>
        </authorList>
    </citation>
    <scope>NUCLEOTIDE SEQUENCE [LARGE SCALE GENOMIC DNA]</scope>
</reference>
<keyword evidence="9" id="KW-0735">Signal-anchor</keyword>
<dbReference type="EC" id="2.4.1.-" evidence="15"/>
<evidence type="ECO:0000313" key="17">
    <source>
        <dbReference type="Proteomes" id="UP000735302"/>
    </source>
</evidence>
<comment type="similarity">
    <text evidence="4 15">Belongs to the glycosyltransferase 31 family.</text>
</comment>
<dbReference type="GO" id="GO:0016758">
    <property type="term" value="F:hexosyltransferase activity"/>
    <property type="evidence" value="ECO:0007669"/>
    <property type="project" value="InterPro"/>
</dbReference>
<evidence type="ECO:0000256" key="6">
    <source>
        <dbReference type="ARBA" id="ARBA00022679"/>
    </source>
</evidence>
<evidence type="ECO:0000256" key="13">
    <source>
        <dbReference type="ARBA" id="ARBA00023180"/>
    </source>
</evidence>
<dbReference type="GO" id="GO:0005783">
    <property type="term" value="C:endoplasmic reticulum"/>
    <property type="evidence" value="ECO:0007669"/>
    <property type="project" value="UniProtKB-SubCell"/>
</dbReference>
<keyword evidence="6" id="KW-0808">Transferase</keyword>
<comment type="catalytic activity">
    <reaction evidence="14">
        <text>3-O-(N-acetyl-beta-D-glucosaminyl-(1-&gt;4)-alpha-D-mannosyl)-L-threonyl-[protein] + UDP-N-acetyl-alpha-D-galactosamine = 3-O-[beta-D-GalNAc-(1-&gt;3)-beta-D-GlcNAc-(1-&gt;4)-alpha-D-Man]-L-Thr-[protein] + UDP + H(+)</text>
        <dbReference type="Rhea" id="RHEA:37667"/>
        <dbReference type="Rhea" id="RHEA-COMP:13308"/>
        <dbReference type="Rhea" id="RHEA-COMP:13618"/>
        <dbReference type="ChEBI" id="CHEBI:15378"/>
        <dbReference type="ChEBI" id="CHEBI:58223"/>
        <dbReference type="ChEBI" id="CHEBI:67138"/>
        <dbReference type="ChEBI" id="CHEBI:136709"/>
        <dbReference type="ChEBI" id="CHEBI:137540"/>
        <dbReference type="EC" id="2.4.1.313"/>
    </reaction>
</comment>
<evidence type="ECO:0000256" key="14">
    <source>
        <dbReference type="ARBA" id="ARBA00047667"/>
    </source>
</evidence>
<gene>
    <name evidence="16" type="ORF">PoB_004453200</name>
</gene>
<protein>
    <recommendedName>
        <fullName evidence="15">Hexosyltransferase</fullName>
        <ecNumber evidence="15">2.4.1.-</ecNumber>
    </recommendedName>
</protein>
<evidence type="ECO:0000256" key="1">
    <source>
        <dbReference type="ARBA" id="ARBA00004240"/>
    </source>
</evidence>
<evidence type="ECO:0000256" key="11">
    <source>
        <dbReference type="ARBA" id="ARBA00023034"/>
    </source>
</evidence>
<accession>A0AAV4BFJ1</accession>
<keyword evidence="11 15" id="KW-0333">Golgi apparatus</keyword>
<dbReference type="PANTHER" id="PTHR11214:SF219">
    <property type="entry name" value="UDP-GALNAC:BETA-1,3-N-ACETYLGALACTOSAMINYLTRANSFERASE 2"/>
    <property type="match status" value="1"/>
</dbReference>
<comment type="pathway">
    <text evidence="3">Protein modification; protein glycosylation.</text>
</comment>
<dbReference type="GO" id="GO:0008194">
    <property type="term" value="F:UDP-glycosyltransferase activity"/>
    <property type="evidence" value="ECO:0007669"/>
    <property type="project" value="TreeGrafter"/>
</dbReference>
<dbReference type="PANTHER" id="PTHR11214">
    <property type="entry name" value="BETA-1,3-N-ACETYLGLUCOSAMINYLTRANSFERASE"/>
    <property type="match status" value="1"/>
</dbReference>
<dbReference type="GO" id="GO:0006493">
    <property type="term" value="P:protein O-linked glycosylation"/>
    <property type="evidence" value="ECO:0007669"/>
    <property type="project" value="TreeGrafter"/>
</dbReference>
<sequence>MARLVGQLATKSEVRGSNPTPAQVNFSLLLCVHPALKWGYEFFLEVEARDNSDESRVADVYTPSDGVSQLHAQGSHHNIVFTQVTDRAGRVLSREAIGSTIPAASFIFAVSDLPSLKGHIARSAELDASWESNMTLTARLLRAEMERHEDIMMLEILDVYRNLPLKVALCHQWFHGNLVADYVMKTDDDCYINLAEVLRQQPETPGHSMTWWGNFRRYWVVERYGKWREDSYTSSIYPEFACGSGSVISQLASAWLASNVNVLQPLQVGNISVQREVGTTPALASNVYILQISNTSELALMCTTYR</sequence>
<dbReference type="Pfam" id="PF01762">
    <property type="entry name" value="Galactosyl_T"/>
    <property type="match status" value="1"/>
</dbReference>
<dbReference type="AlphaFoldDB" id="A0AAV4BFJ1"/>
<evidence type="ECO:0000256" key="12">
    <source>
        <dbReference type="ARBA" id="ARBA00023136"/>
    </source>
</evidence>
<keyword evidence="7" id="KW-0812">Transmembrane</keyword>
<keyword evidence="5 15" id="KW-0328">Glycosyltransferase</keyword>
<dbReference type="Proteomes" id="UP000735302">
    <property type="component" value="Unassembled WGS sequence"/>
</dbReference>
<evidence type="ECO:0000256" key="2">
    <source>
        <dbReference type="ARBA" id="ARBA00004323"/>
    </source>
</evidence>
<evidence type="ECO:0000256" key="8">
    <source>
        <dbReference type="ARBA" id="ARBA00022824"/>
    </source>
</evidence>
<keyword evidence="12" id="KW-0472">Membrane</keyword>
<dbReference type="InterPro" id="IPR002659">
    <property type="entry name" value="Glyco_trans_31"/>
</dbReference>
<keyword evidence="13" id="KW-0325">Glycoprotein</keyword>
<dbReference type="EMBL" id="BLXT01004926">
    <property type="protein sequence ID" value="GFO18027.1"/>
    <property type="molecule type" value="Genomic_DNA"/>
</dbReference>
<evidence type="ECO:0000313" key="16">
    <source>
        <dbReference type="EMBL" id="GFO18027.1"/>
    </source>
</evidence>
<evidence type="ECO:0000256" key="7">
    <source>
        <dbReference type="ARBA" id="ARBA00022692"/>
    </source>
</evidence>